<sequence length="93" mass="10200">MKQLLSAGLALAFVSAPALAQQQELPSSMQAAQLQFEEMDVNNDGMLSMREVGTDSALARDFMTYDTDGDGQISEIEFDAYLRAQEQAADDEF</sequence>
<protein>
    <recommendedName>
        <fullName evidence="2">EF-hand domain-containing protein</fullName>
    </recommendedName>
</protein>
<dbReference type="RefSeq" id="WP_377004525.1">
    <property type="nucleotide sequence ID" value="NZ_JBHSGG010000029.1"/>
</dbReference>
<reference evidence="4" key="1">
    <citation type="journal article" date="2019" name="Int. J. Syst. Evol. Microbiol.">
        <title>The Global Catalogue of Microorganisms (GCM) 10K type strain sequencing project: providing services to taxonomists for standard genome sequencing and annotation.</title>
        <authorList>
            <consortium name="The Broad Institute Genomics Platform"/>
            <consortium name="The Broad Institute Genome Sequencing Center for Infectious Disease"/>
            <person name="Wu L."/>
            <person name="Ma J."/>
        </authorList>
    </citation>
    <scope>NUCLEOTIDE SEQUENCE [LARGE SCALE GENOMIC DNA]</scope>
    <source>
        <strain evidence="4">CGMCC 1.13574</strain>
    </source>
</reference>
<comment type="caution">
    <text evidence="3">The sequence shown here is derived from an EMBL/GenBank/DDBJ whole genome shotgun (WGS) entry which is preliminary data.</text>
</comment>
<organism evidence="3 4">
    <name type="scientific">Coralloluteibacterium thermophilum</name>
    <dbReference type="NCBI Taxonomy" id="2707049"/>
    <lineage>
        <taxon>Bacteria</taxon>
        <taxon>Pseudomonadati</taxon>
        <taxon>Pseudomonadota</taxon>
        <taxon>Gammaproteobacteria</taxon>
        <taxon>Lysobacterales</taxon>
        <taxon>Lysobacteraceae</taxon>
        <taxon>Coralloluteibacterium</taxon>
    </lineage>
</organism>
<dbReference type="PROSITE" id="PS50222">
    <property type="entry name" value="EF_HAND_2"/>
    <property type="match status" value="1"/>
</dbReference>
<dbReference type="SUPFAM" id="SSF47473">
    <property type="entry name" value="EF-hand"/>
    <property type="match status" value="1"/>
</dbReference>
<evidence type="ECO:0000313" key="4">
    <source>
        <dbReference type="Proteomes" id="UP001595892"/>
    </source>
</evidence>
<dbReference type="Gene3D" id="1.10.238.10">
    <property type="entry name" value="EF-hand"/>
    <property type="match status" value="1"/>
</dbReference>
<dbReference type="PROSITE" id="PS00018">
    <property type="entry name" value="EF_HAND_1"/>
    <property type="match status" value="1"/>
</dbReference>
<accession>A0ABV9NJI4</accession>
<dbReference type="InterPro" id="IPR002048">
    <property type="entry name" value="EF_hand_dom"/>
</dbReference>
<gene>
    <name evidence="3" type="ORF">ACFO3Q_09960</name>
</gene>
<dbReference type="InterPro" id="IPR011992">
    <property type="entry name" value="EF-hand-dom_pair"/>
</dbReference>
<dbReference type="Proteomes" id="UP001595892">
    <property type="component" value="Unassembled WGS sequence"/>
</dbReference>
<dbReference type="InterPro" id="IPR018247">
    <property type="entry name" value="EF_Hand_1_Ca_BS"/>
</dbReference>
<keyword evidence="4" id="KW-1185">Reference proteome</keyword>
<keyword evidence="1" id="KW-0732">Signal</keyword>
<dbReference type="Pfam" id="PF13202">
    <property type="entry name" value="EF-hand_5"/>
    <property type="match status" value="2"/>
</dbReference>
<proteinExistence type="predicted"/>
<evidence type="ECO:0000259" key="2">
    <source>
        <dbReference type="PROSITE" id="PS50222"/>
    </source>
</evidence>
<feature type="signal peptide" evidence="1">
    <location>
        <begin position="1"/>
        <end position="20"/>
    </location>
</feature>
<feature type="chain" id="PRO_5046242037" description="EF-hand domain-containing protein" evidence="1">
    <location>
        <begin position="21"/>
        <end position="93"/>
    </location>
</feature>
<evidence type="ECO:0000313" key="3">
    <source>
        <dbReference type="EMBL" id="MFC4728492.1"/>
    </source>
</evidence>
<name>A0ABV9NJI4_9GAMM</name>
<dbReference type="EMBL" id="JBHSGG010000029">
    <property type="protein sequence ID" value="MFC4728492.1"/>
    <property type="molecule type" value="Genomic_DNA"/>
</dbReference>
<evidence type="ECO:0000256" key="1">
    <source>
        <dbReference type="SAM" id="SignalP"/>
    </source>
</evidence>
<feature type="domain" description="EF-hand" evidence="2">
    <location>
        <begin position="53"/>
        <end position="88"/>
    </location>
</feature>